<dbReference type="Pfam" id="PF24080">
    <property type="entry name" value="AP3B1_C_2"/>
    <property type="match status" value="1"/>
</dbReference>
<evidence type="ECO:0000256" key="3">
    <source>
        <dbReference type="ARBA" id="ARBA00006613"/>
    </source>
</evidence>
<dbReference type="InterPro" id="IPR029390">
    <property type="entry name" value="AP3B_C"/>
</dbReference>
<name>A0A6P5S9X5_PRUAV</name>
<dbReference type="GeneID" id="110756633"/>
<dbReference type="GO" id="GO:0006886">
    <property type="term" value="P:intracellular protein transport"/>
    <property type="evidence" value="ECO:0007669"/>
    <property type="project" value="InterPro"/>
</dbReference>
<proteinExistence type="inferred from homology"/>
<evidence type="ECO:0000256" key="7">
    <source>
        <dbReference type="ARBA" id="ARBA00023034"/>
    </source>
</evidence>
<organism evidence="14 15">
    <name type="scientific">Prunus avium</name>
    <name type="common">Cherry</name>
    <name type="synonym">Cerasus avium</name>
    <dbReference type="NCBI Taxonomy" id="42229"/>
    <lineage>
        <taxon>Eukaryota</taxon>
        <taxon>Viridiplantae</taxon>
        <taxon>Streptophyta</taxon>
        <taxon>Embryophyta</taxon>
        <taxon>Tracheophyta</taxon>
        <taxon>Spermatophyta</taxon>
        <taxon>Magnoliopsida</taxon>
        <taxon>eudicotyledons</taxon>
        <taxon>Gunneridae</taxon>
        <taxon>Pentapetalae</taxon>
        <taxon>rosids</taxon>
        <taxon>fabids</taxon>
        <taxon>Rosales</taxon>
        <taxon>Rosaceae</taxon>
        <taxon>Amygdaloideae</taxon>
        <taxon>Amygdaleae</taxon>
        <taxon>Prunus</taxon>
    </lineage>
</organism>
<evidence type="ECO:0000313" key="15">
    <source>
        <dbReference type="RefSeq" id="XP_021813765.1"/>
    </source>
</evidence>
<evidence type="ECO:0000256" key="2">
    <source>
        <dbReference type="ARBA" id="ARBA00004555"/>
    </source>
</evidence>
<evidence type="ECO:0000256" key="11">
    <source>
        <dbReference type="PIRNR" id="PIRNR037096"/>
    </source>
</evidence>
<dbReference type="Proteomes" id="UP000515124">
    <property type="component" value="Unplaced"/>
</dbReference>
<keyword evidence="6 11" id="KW-0653">Protein transport</keyword>
<reference evidence="15" key="1">
    <citation type="submission" date="2025-08" db="UniProtKB">
        <authorList>
            <consortium name="RefSeq"/>
        </authorList>
    </citation>
    <scope>IDENTIFICATION</scope>
</reference>
<dbReference type="GO" id="GO:0005794">
    <property type="term" value="C:Golgi apparatus"/>
    <property type="evidence" value="ECO:0007669"/>
    <property type="project" value="UniProtKB-SubCell"/>
</dbReference>
<comment type="function">
    <text evidence="10">Subunit of non-clathrin- and clathrin-associated adaptor protein complex 3 (AP-3) that plays a role in protein sorting in the late-Golgi/trans-Golgi network (TGN) and/or endosomes. The AP complexes mediate both the recruitment of clathrin to membranes and the recognition of sorting signals within the cytosolic tails of transmembrane cargo molecules. AP-3 appears to be involved in the sorting of a subset of transmembrane proteins targeted to lysosomes and lysosome-related organelles. In concert with the BLOC-1 complex, AP-3 is required to target cargos into vesicles assembled at cell bodies for delivery into neurites and nerve terminals.</text>
</comment>
<evidence type="ECO:0000256" key="9">
    <source>
        <dbReference type="ARBA" id="ARBA00023329"/>
    </source>
</evidence>
<dbReference type="GO" id="GO:0016192">
    <property type="term" value="P:vesicle-mediated transport"/>
    <property type="evidence" value="ECO:0007669"/>
    <property type="project" value="InterPro"/>
</dbReference>
<dbReference type="PIRSF" id="PIRSF037096">
    <property type="entry name" value="AP3_complex_beta"/>
    <property type="match status" value="1"/>
</dbReference>
<keyword evidence="9" id="KW-0968">Cytoplasmic vesicle</keyword>
<dbReference type="InterPro" id="IPR026740">
    <property type="entry name" value="AP3_beta"/>
</dbReference>
<evidence type="ECO:0000256" key="5">
    <source>
        <dbReference type="ARBA" id="ARBA00022553"/>
    </source>
</evidence>
<dbReference type="InterPro" id="IPR016024">
    <property type="entry name" value="ARM-type_fold"/>
</dbReference>
<keyword evidence="14" id="KW-1185">Reference proteome</keyword>
<dbReference type="Pfam" id="PF01602">
    <property type="entry name" value="Adaptin_N"/>
    <property type="match status" value="1"/>
</dbReference>
<feature type="compositionally biased region" description="Low complexity" evidence="12">
    <location>
        <begin position="747"/>
        <end position="760"/>
    </location>
</feature>
<dbReference type="Pfam" id="PF14796">
    <property type="entry name" value="AP3B1_C"/>
    <property type="match status" value="1"/>
</dbReference>
<evidence type="ECO:0000256" key="8">
    <source>
        <dbReference type="ARBA" id="ARBA00023136"/>
    </source>
</evidence>
<protein>
    <recommendedName>
        <fullName evidence="11">AP-3 complex subunit beta</fullName>
    </recommendedName>
</protein>
<dbReference type="Gene3D" id="1.25.10.10">
    <property type="entry name" value="Leucine-rich Repeat Variant"/>
    <property type="match status" value="1"/>
</dbReference>
<dbReference type="InterPro" id="IPR011989">
    <property type="entry name" value="ARM-like"/>
</dbReference>
<dbReference type="InterPro" id="IPR002553">
    <property type="entry name" value="Clathrin/coatomer_adapt-like_N"/>
</dbReference>
<feature type="compositionally biased region" description="Acidic residues" evidence="12">
    <location>
        <begin position="733"/>
        <end position="746"/>
    </location>
</feature>
<dbReference type="KEGG" id="pavi:110756633"/>
<keyword evidence="5" id="KW-0597">Phosphoprotein</keyword>
<dbReference type="AlphaFoldDB" id="A0A6P5S9X5"/>
<dbReference type="PANTHER" id="PTHR11134">
    <property type="entry name" value="ADAPTOR COMPLEX SUBUNIT BETA FAMILY MEMBER"/>
    <property type="match status" value="1"/>
</dbReference>
<evidence type="ECO:0000256" key="10">
    <source>
        <dbReference type="ARBA" id="ARBA00023570"/>
    </source>
</evidence>
<dbReference type="InterPro" id="IPR026739">
    <property type="entry name" value="AP_beta"/>
</dbReference>
<dbReference type="GO" id="GO:0030665">
    <property type="term" value="C:clathrin-coated vesicle membrane"/>
    <property type="evidence" value="ECO:0007669"/>
    <property type="project" value="UniProtKB-SubCell"/>
</dbReference>
<evidence type="ECO:0000313" key="14">
    <source>
        <dbReference type="Proteomes" id="UP000515124"/>
    </source>
</evidence>
<accession>A0A6P5S9X5</accession>
<comment type="subcellular location">
    <subcellularLocation>
        <location evidence="1">Cytoplasmic vesicle</location>
        <location evidence="1">Clathrin-coated vesicle membrane</location>
        <topology evidence="1">Peripheral membrane protein</topology>
        <orientation evidence="1">Cytoplasmic side</orientation>
    </subcellularLocation>
    <subcellularLocation>
        <location evidence="2">Golgi apparatus</location>
    </subcellularLocation>
</comment>
<keyword evidence="7" id="KW-0333">Golgi apparatus</keyword>
<evidence type="ECO:0000256" key="4">
    <source>
        <dbReference type="ARBA" id="ARBA00022448"/>
    </source>
</evidence>
<feature type="region of interest" description="Disordered" evidence="12">
    <location>
        <begin position="723"/>
        <end position="786"/>
    </location>
</feature>
<evidence type="ECO:0000256" key="6">
    <source>
        <dbReference type="ARBA" id="ARBA00022927"/>
    </source>
</evidence>
<dbReference type="InterPro" id="IPR056314">
    <property type="entry name" value="AP3B1/2_C"/>
</dbReference>
<gene>
    <name evidence="15" type="primary">LOC110756633</name>
</gene>
<sequence>MFPQFGATADTLSKASTMVFRIGTDAHLYDDPDDVSIAPLLDSKFDSEKCEALKRLLALIAQGFEVSNFFPQVVKNVASQSLEVKKLVYLYLLHYAQKRPNEALLSINYFQKDLGDPNPLVRAWALRTMAGIRLHVIAPLVLVAAGKCARDPSVYVRKCAANALPKLHDLRLDENTAGIEEIIGILLNDHSPCVVGAAAAAFSSVCPNNLSLIGRNYKRLCEILPDVEEWGKIILIGILLRYTIARHGLVKESIMFSLHSTENSQSEKDCSDTNSALVEDSGDMSGRYQSELANIVSRCYIEGPAEYLSRLSLMNKDASECNYARFTSGKNNDDVKILLQCTSPLLWSNNSAVVLAAAGVHWIMAPIEDLKRIVKPLLFVLRSSNASKYVVLCNVQVFAKAIPSLFSLYFEDFFICSSDSYQIKALKLDILAYIATDSSISFILKEFQDYIRDPDRRFAADTVAGIGICAQRLPEMANTCLEFLLALTRQQLMTGEFGSVDGEADILIQAIMSIKSIIQQDPPSHEKVIIQLVRSLNSIKVPAARAIIVWMVGEYNSLGDLIPKMLATVLKYLAWCFTSEELETKLQICNTTVKVLLHAKGNDLLTIKKVLIYVLEMAKCDLNYDIRDRAHFLRKILSTYLDSRGLEEETNCLAQHKDSSCVLAECLFRGQKKPMSREPIDHRFYLPGSLSQIVLHAAPGYEPLPKPCSLRCDGLKMNEFGEGVTNGDPYVTDNEDSESEFLDEENASSYSSQHSDMDSSGSGGSGGSEEAGSANEGDENSHPLIQFSDVGNANEKKNIASQSASDFGELLSNRALESWLDEQPGFSSTNTSEQIQVRRSSARISIGDIGGQVKPKSYALLDPVNGNGLKVDYSFSSEISSISPLFLCIEVSFKNCSKETVSDITLVDEESGKGVDSVDQASGSRESSTTPENNEPNLVSVEEIASLEPGQAMTRTIQVRFHHHLLPLKLTLYCNGKRHPVKLRPDIGYFVKALPMDVEAFTKKESHLRGMFECVRRCTFTDHIKELDKDKGDNSLVEDKFLVICRNLALKMLSSANLHLVSVDLPVAANLDDATGLCLRFSSKLLSTSVPCLITITVEGRCSEPLEMSVKVNCEETVFGLNLLNRIVNVLVEPSHAHE</sequence>
<dbReference type="SUPFAM" id="SSF48371">
    <property type="entry name" value="ARM repeat"/>
    <property type="match status" value="1"/>
</dbReference>
<comment type="similarity">
    <text evidence="3 11">Belongs to the adaptor complexes large subunit family.</text>
</comment>
<evidence type="ECO:0000256" key="1">
    <source>
        <dbReference type="ARBA" id="ARBA00004145"/>
    </source>
</evidence>
<keyword evidence="8 11" id="KW-0472">Membrane</keyword>
<dbReference type="RefSeq" id="XP_021813765.1">
    <property type="nucleotide sequence ID" value="XM_021958073.1"/>
</dbReference>
<dbReference type="SMART" id="SM01355">
    <property type="entry name" value="AP3B1_C"/>
    <property type="match status" value="1"/>
</dbReference>
<feature type="region of interest" description="Disordered" evidence="12">
    <location>
        <begin position="912"/>
        <end position="936"/>
    </location>
</feature>
<feature type="compositionally biased region" description="Polar residues" evidence="12">
    <location>
        <begin position="919"/>
        <end position="936"/>
    </location>
</feature>
<evidence type="ECO:0000259" key="13">
    <source>
        <dbReference type="SMART" id="SM01355"/>
    </source>
</evidence>
<evidence type="ECO:0000256" key="12">
    <source>
        <dbReference type="SAM" id="MobiDB-lite"/>
    </source>
</evidence>
<dbReference type="GO" id="GO:0030123">
    <property type="term" value="C:AP-3 adaptor complex"/>
    <property type="evidence" value="ECO:0007669"/>
    <property type="project" value="UniProtKB-UniRule"/>
</dbReference>
<keyword evidence="4 11" id="KW-0813">Transport</keyword>
<feature type="domain" description="AP-3 complex subunit beta C-terminal" evidence="13">
    <location>
        <begin position="812"/>
        <end position="966"/>
    </location>
</feature>